<sequence>MYSESKNFSSKDIWAFWIACVLIAVLIQLYTLDVLPHLQQDEAQITEYGRLVLDPESNWSINWRLEEKKPLLLWSYLGPLIAESSFHIWGGSGIGTRIASILGAVLAATMAFGWLLSRDVVKYAAFGLSLAFLLDPLFVLSQRMGRVDSWVIALCLGCCWLIRFSKYKNEKQKRLLIPLCGGIAATAALVWPSAIFLLPLIFLELIQSAPTKVEKRGKWKIVGKRFLLFGLGGFITTVLLLLPILDNLVLILSDSSAMISGNIDASKSAESRFLSFFSKDSWFKLIKALIKTWTPFFPMLALAGIIICRKSKLIIAFLAALVLIFASLVYEFRVLYLLPYFMVLSSGLFLNGKVKTYKKWINKTAGISLGLLLFWAVFISLGLRTSLGAKVKSEKDRNKILSMATNSIGAGDYNVYLDFTYEFYFAGRSLGWNLYTPYIQYSQDEQGNWIRQNDHQPEKDFLKLLADMDYALFYEYMVTPDLEKQITSSGLVEKQVFDLDTESEPIAKDRSRNEEILLYFLRGREKYGSFILYSRMNSLNSSL</sequence>
<feature type="transmembrane region" description="Helical" evidence="1">
    <location>
        <begin position="364"/>
        <end position="383"/>
    </location>
</feature>
<dbReference type="RefSeq" id="WP_108171203.1">
    <property type="nucleotide sequence ID" value="NZ_QBKQ01000001.1"/>
</dbReference>
<feature type="transmembrane region" description="Helical" evidence="1">
    <location>
        <begin position="313"/>
        <end position="330"/>
    </location>
</feature>
<feature type="transmembrane region" description="Helical" evidence="1">
    <location>
        <begin position="336"/>
        <end position="352"/>
    </location>
</feature>
<keyword evidence="1" id="KW-0812">Transmembrane</keyword>
<keyword evidence="1" id="KW-1133">Transmembrane helix</keyword>
<reference evidence="2 3" key="1">
    <citation type="submission" date="2018-04" db="EMBL/GenBank/DDBJ databases">
        <title>Genomic Encyclopedia of Archaeal and Bacterial Type Strains, Phase II (KMG-II): from individual species to whole genera.</title>
        <authorList>
            <person name="Goeker M."/>
        </authorList>
    </citation>
    <scope>NUCLEOTIDE SEQUENCE [LARGE SCALE GENOMIC DNA]</scope>
    <source>
        <strain evidence="2 3">DSM 23082</strain>
    </source>
</reference>
<evidence type="ECO:0000313" key="2">
    <source>
        <dbReference type="EMBL" id="PTX45323.1"/>
    </source>
</evidence>
<comment type="caution">
    <text evidence="2">The sequence shown here is derived from an EMBL/GenBank/DDBJ whole genome shotgun (WGS) entry which is preliminary data.</text>
</comment>
<evidence type="ECO:0000256" key="1">
    <source>
        <dbReference type="SAM" id="Phobius"/>
    </source>
</evidence>
<gene>
    <name evidence="2" type="ORF">C8P64_1318</name>
</gene>
<dbReference type="OrthoDB" id="845806at2"/>
<proteinExistence type="predicted"/>
<accession>A0A2T6AND3</accession>
<feature type="transmembrane region" description="Helical" evidence="1">
    <location>
        <begin position="285"/>
        <end position="306"/>
    </location>
</feature>
<protein>
    <submittedName>
        <fullName evidence="2">4-amino-4-deoxy-L-arabinose transferase-like glycosyltransferase</fullName>
    </submittedName>
</protein>
<name>A0A2T6AND3_9FLAO</name>
<feature type="transmembrane region" description="Helical" evidence="1">
    <location>
        <begin position="98"/>
        <end position="117"/>
    </location>
</feature>
<evidence type="ECO:0000313" key="3">
    <source>
        <dbReference type="Proteomes" id="UP000244174"/>
    </source>
</evidence>
<dbReference type="EMBL" id="QBKQ01000001">
    <property type="protein sequence ID" value="PTX45323.1"/>
    <property type="molecule type" value="Genomic_DNA"/>
</dbReference>
<dbReference type="GO" id="GO:0016740">
    <property type="term" value="F:transferase activity"/>
    <property type="evidence" value="ECO:0007669"/>
    <property type="project" value="UniProtKB-KW"/>
</dbReference>
<feature type="transmembrane region" description="Helical" evidence="1">
    <location>
        <begin position="123"/>
        <end position="140"/>
    </location>
</feature>
<keyword evidence="2" id="KW-0808">Transferase</keyword>
<feature type="transmembrane region" description="Helical" evidence="1">
    <location>
        <begin position="176"/>
        <end position="205"/>
    </location>
</feature>
<dbReference type="Proteomes" id="UP000244174">
    <property type="component" value="Unassembled WGS sequence"/>
</dbReference>
<keyword evidence="1" id="KW-0472">Membrane</keyword>
<feature type="transmembrane region" description="Helical" evidence="1">
    <location>
        <begin position="12"/>
        <end position="31"/>
    </location>
</feature>
<feature type="transmembrane region" description="Helical" evidence="1">
    <location>
        <begin position="226"/>
        <end position="245"/>
    </location>
</feature>
<dbReference type="AlphaFoldDB" id="A0A2T6AND3"/>
<keyword evidence="3" id="KW-1185">Reference proteome</keyword>
<organism evidence="2 3">
    <name type="scientific">Christiangramia gaetbulicola</name>
    <dbReference type="NCBI Taxonomy" id="703340"/>
    <lineage>
        <taxon>Bacteria</taxon>
        <taxon>Pseudomonadati</taxon>
        <taxon>Bacteroidota</taxon>
        <taxon>Flavobacteriia</taxon>
        <taxon>Flavobacteriales</taxon>
        <taxon>Flavobacteriaceae</taxon>
        <taxon>Christiangramia</taxon>
    </lineage>
</organism>